<dbReference type="EMBL" id="CAJPDT010000006">
    <property type="protein sequence ID" value="CAF9909703.1"/>
    <property type="molecule type" value="Genomic_DNA"/>
</dbReference>
<name>A0A8H3ESM7_9LECA</name>
<protein>
    <recommendedName>
        <fullName evidence="2">Protein kinase domain-containing protein</fullName>
    </recommendedName>
</protein>
<sequence>MAGIIGEAASIASFVSLSFVLLSAAQELGSRGDVLACQLEWEHYRLQTWARFVGLFNDPPELNVFNPTLVQSTLANLEQLLTNAAKLKEHYGLDIIITDEEIREVRSLNRRFGCLLEKTKPQFINDTARVYARRNNAWRKVRWGAIDSNRLRLLLKDIRYFNKRLLSVLHPSDQELNYKDESSVMRSIVAQSPDKALLDAMSGPLEMVDETVAAAARLRHKGLLLELIGLPSCGPPRTSRRAQSTTNVSTTHHKCSPLKGVKNLQQSPDLLSLCQGPVSAEVSREVVQYDGRPVIVEWKDVASAVESKLKYRITRVAAFLTEMRSPAFHSLTCFGFLKASRTGRYAYLFRPSNASCTAFSMWSLNELLYLGSLRPRLNTRLGIALAMAETVLQLHTAGWLHKGIRADNILFFKSGTEQWNSKDDLSSAYLGGYEYARADNPLETTEAPSSKLHSELYRHPNSLGQGRASFHKRFDLYSLGCVLLEVAFWLPLPTILLQRLRGQSDEKDAPCSALYSMAILGPRNDTEYYLMVKEKQKLLEELGTGSIRAELEFQMGNIYSKLVMDCLHAERKCSSSADEELDDSLELQETIVSTLRNLLDVL</sequence>
<dbReference type="GO" id="GO:0005524">
    <property type="term" value="F:ATP binding"/>
    <property type="evidence" value="ECO:0007669"/>
    <property type="project" value="InterPro"/>
</dbReference>
<proteinExistence type="predicted"/>
<dbReference type="PANTHER" id="PTHR37542">
    <property type="entry name" value="HELO DOMAIN-CONTAINING PROTEIN-RELATED"/>
    <property type="match status" value="1"/>
</dbReference>
<feature type="signal peptide" evidence="1">
    <location>
        <begin position="1"/>
        <end position="25"/>
    </location>
</feature>
<evidence type="ECO:0000259" key="2">
    <source>
        <dbReference type="PROSITE" id="PS50011"/>
    </source>
</evidence>
<evidence type="ECO:0000313" key="3">
    <source>
        <dbReference type="EMBL" id="CAF9909703.1"/>
    </source>
</evidence>
<dbReference type="Gene3D" id="1.10.510.10">
    <property type="entry name" value="Transferase(Phosphotransferase) domain 1"/>
    <property type="match status" value="1"/>
</dbReference>
<dbReference type="Proteomes" id="UP000664534">
    <property type="component" value="Unassembled WGS sequence"/>
</dbReference>
<evidence type="ECO:0000256" key="1">
    <source>
        <dbReference type="SAM" id="SignalP"/>
    </source>
</evidence>
<dbReference type="InterPro" id="IPR029498">
    <property type="entry name" value="HeLo_dom"/>
</dbReference>
<dbReference type="OrthoDB" id="1911848at2759"/>
<dbReference type="Gene3D" id="1.20.120.1020">
    <property type="entry name" value="Prion-inhibition and propagation, HeLo domain"/>
    <property type="match status" value="1"/>
</dbReference>
<dbReference type="AlphaFoldDB" id="A0A8H3ESM7"/>
<dbReference type="InterPro" id="IPR000719">
    <property type="entry name" value="Prot_kinase_dom"/>
</dbReference>
<keyword evidence="4" id="KW-1185">Reference proteome</keyword>
<feature type="domain" description="Protein kinase" evidence="2">
    <location>
        <begin position="264"/>
        <end position="591"/>
    </location>
</feature>
<feature type="chain" id="PRO_5034962646" description="Protein kinase domain-containing protein" evidence="1">
    <location>
        <begin position="26"/>
        <end position="602"/>
    </location>
</feature>
<keyword evidence="1" id="KW-0732">Signal</keyword>
<organism evidence="3 4">
    <name type="scientific">Imshaugia aleurites</name>
    <dbReference type="NCBI Taxonomy" id="172621"/>
    <lineage>
        <taxon>Eukaryota</taxon>
        <taxon>Fungi</taxon>
        <taxon>Dikarya</taxon>
        <taxon>Ascomycota</taxon>
        <taxon>Pezizomycotina</taxon>
        <taxon>Lecanoromycetes</taxon>
        <taxon>OSLEUM clade</taxon>
        <taxon>Lecanoromycetidae</taxon>
        <taxon>Lecanorales</taxon>
        <taxon>Lecanorineae</taxon>
        <taxon>Parmeliaceae</taxon>
        <taxon>Imshaugia</taxon>
    </lineage>
</organism>
<reference evidence="3" key="1">
    <citation type="submission" date="2021-03" db="EMBL/GenBank/DDBJ databases">
        <authorList>
            <person name="Tagirdzhanova G."/>
        </authorList>
    </citation>
    <scope>NUCLEOTIDE SEQUENCE</scope>
</reference>
<dbReference type="InterPro" id="IPR011009">
    <property type="entry name" value="Kinase-like_dom_sf"/>
</dbReference>
<gene>
    <name evidence="3" type="ORF">IMSHALPRED_008447</name>
</gene>
<dbReference type="GO" id="GO:0004672">
    <property type="term" value="F:protein kinase activity"/>
    <property type="evidence" value="ECO:0007669"/>
    <property type="project" value="InterPro"/>
</dbReference>
<dbReference type="PANTHER" id="PTHR37542:SF1">
    <property type="entry name" value="PRION-INHIBITION AND PROPAGATION HELO DOMAIN-CONTAINING PROTEIN"/>
    <property type="match status" value="1"/>
</dbReference>
<accession>A0A8H3ESM7</accession>
<comment type="caution">
    <text evidence="3">The sequence shown here is derived from an EMBL/GenBank/DDBJ whole genome shotgun (WGS) entry which is preliminary data.</text>
</comment>
<dbReference type="SUPFAM" id="SSF56112">
    <property type="entry name" value="Protein kinase-like (PK-like)"/>
    <property type="match status" value="1"/>
</dbReference>
<dbReference type="Pfam" id="PF14479">
    <property type="entry name" value="HeLo"/>
    <property type="match status" value="1"/>
</dbReference>
<dbReference type="PROSITE" id="PS50011">
    <property type="entry name" value="PROTEIN_KINASE_DOM"/>
    <property type="match status" value="1"/>
</dbReference>
<evidence type="ECO:0000313" key="4">
    <source>
        <dbReference type="Proteomes" id="UP000664534"/>
    </source>
</evidence>
<dbReference type="InterPro" id="IPR038305">
    <property type="entry name" value="HeLo_sf"/>
</dbReference>